<keyword evidence="3" id="KW-1185">Reference proteome</keyword>
<dbReference type="PANTHER" id="PTHR36312">
    <property type="entry name" value="THIONIN-LIKE PROTEIN 1"/>
    <property type="match status" value="1"/>
</dbReference>
<name>A0AAD7M4H7_QUISA</name>
<evidence type="ECO:0000256" key="1">
    <source>
        <dbReference type="SAM" id="SignalP"/>
    </source>
</evidence>
<evidence type="ECO:0000313" key="2">
    <source>
        <dbReference type="EMBL" id="KAJ7969648.1"/>
    </source>
</evidence>
<gene>
    <name evidence="2" type="ORF">O6P43_007960</name>
</gene>
<dbReference type="EMBL" id="JARAOO010000004">
    <property type="protein sequence ID" value="KAJ7969648.1"/>
    <property type="molecule type" value="Genomic_DNA"/>
</dbReference>
<proteinExistence type="predicted"/>
<keyword evidence="1" id="KW-0732">Signal</keyword>
<comment type="caution">
    <text evidence="2">The sequence shown here is derived from an EMBL/GenBank/DDBJ whole genome shotgun (WGS) entry which is preliminary data.</text>
</comment>
<feature type="signal peptide" evidence="1">
    <location>
        <begin position="1"/>
        <end position="21"/>
    </location>
</feature>
<dbReference type="Proteomes" id="UP001163823">
    <property type="component" value="Chromosome 4"/>
</dbReference>
<organism evidence="2 3">
    <name type="scientific">Quillaja saponaria</name>
    <name type="common">Soap bark tree</name>
    <dbReference type="NCBI Taxonomy" id="32244"/>
    <lineage>
        <taxon>Eukaryota</taxon>
        <taxon>Viridiplantae</taxon>
        <taxon>Streptophyta</taxon>
        <taxon>Embryophyta</taxon>
        <taxon>Tracheophyta</taxon>
        <taxon>Spermatophyta</taxon>
        <taxon>Magnoliopsida</taxon>
        <taxon>eudicotyledons</taxon>
        <taxon>Gunneridae</taxon>
        <taxon>Pentapetalae</taxon>
        <taxon>rosids</taxon>
        <taxon>fabids</taxon>
        <taxon>Fabales</taxon>
        <taxon>Quillajaceae</taxon>
        <taxon>Quillaja</taxon>
    </lineage>
</organism>
<evidence type="ECO:0000313" key="3">
    <source>
        <dbReference type="Proteomes" id="UP001163823"/>
    </source>
</evidence>
<accession>A0AAD7M4H7</accession>
<protein>
    <submittedName>
        <fullName evidence="2">Thionin-like protein 2</fullName>
    </submittedName>
</protein>
<dbReference type="AlphaFoldDB" id="A0AAD7M4H7"/>
<reference evidence="2" key="1">
    <citation type="journal article" date="2023" name="Science">
        <title>Elucidation of the pathway for biosynthesis of saponin adjuvants from the soapbark tree.</title>
        <authorList>
            <person name="Reed J."/>
            <person name="Orme A."/>
            <person name="El-Demerdash A."/>
            <person name="Owen C."/>
            <person name="Martin L.B.B."/>
            <person name="Misra R.C."/>
            <person name="Kikuchi S."/>
            <person name="Rejzek M."/>
            <person name="Martin A.C."/>
            <person name="Harkess A."/>
            <person name="Leebens-Mack J."/>
            <person name="Louveau T."/>
            <person name="Stephenson M.J."/>
            <person name="Osbourn A."/>
        </authorList>
    </citation>
    <scope>NUCLEOTIDE SEQUENCE</scope>
    <source>
        <strain evidence="2">S10</strain>
    </source>
</reference>
<sequence length="111" mass="11553">MEGKTVRSIVIFTSFLGVLVGESAGGIAGCLCDCLLQCIQSGTPLDACPAICIKGCLLNQATILGTSHTNTHLCKIGCAVTKCSKLNPNADSVVKELDTYVNACLESCQKN</sequence>
<dbReference type="InterPro" id="IPR038975">
    <property type="entry name" value="THNL"/>
</dbReference>
<feature type="chain" id="PRO_5042286250" evidence="1">
    <location>
        <begin position="22"/>
        <end position="111"/>
    </location>
</feature>
<dbReference type="KEGG" id="qsa:O6P43_007960"/>
<dbReference type="PANTHER" id="PTHR36312:SF15">
    <property type="entry name" value="THIONIN-LIKE PROTEIN"/>
    <property type="match status" value="1"/>
</dbReference>